<proteinExistence type="predicted"/>
<organism evidence="1 2">
    <name type="scientific">Candidatus Campbellbacteria bacterium RIFCSPHIGHO2_12_FULL_35_10</name>
    <dbReference type="NCBI Taxonomy" id="1797578"/>
    <lineage>
        <taxon>Bacteria</taxon>
        <taxon>Candidatus Campbelliibacteriota</taxon>
    </lineage>
</organism>
<evidence type="ECO:0000313" key="1">
    <source>
        <dbReference type="EMBL" id="OGD69156.1"/>
    </source>
</evidence>
<name>A0A1F5EPJ0_9BACT</name>
<dbReference type="Proteomes" id="UP000185891">
    <property type="component" value="Unassembled WGS sequence"/>
</dbReference>
<reference evidence="1 2" key="1">
    <citation type="journal article" date="2016" name="Nat. Commun.">
        <title>Thousands of microbial genomes shed light on interconnected biogeochemical processes in an aquifer system.</title>
        <authorList>
            <person name="Anantharaman K."/>
            <person name="Brown C.T."/>
            <person name="Hug L.A."/>
            <person name="Sharon I."/>
            <person name="Castelle C.J."/>
            <person name="Probst A.J."/>
            <person name="Thomas B.C."/>
            <person name="Singh A."/>
            <person name="Wilkins M.J."/>
            <person name="Karaoz U."/>
            <person name="Brodie E.L."/>
            <person name="Williams K.H."/>
            <person name="Hubbard S.S."/>
            <person name="Banfield J.F."/>
        </authorList>
    </citation>
    <scope>NUCLEOTIDE SEQUENCE [LARGE SCALE GENOMIC DNA]</scope>
</reference>
<comment type="caution">
    <text evidence="1">The sequence shown here is derived from an EMBL/GenBank/DDBJ whole genome shotgun (WGS) entry which is preliminary data.</text>
</comment>
<evidence type="ECO:0000313" key="2">
    <source>
        <dbReference type="Proteomes" id="UP000185891"/>
    </source>
</evidence>
<sequence>MVSHEHRKISFEEFLAIMEEAYMSTTFAKKEEFEKSIVHMEEIFKERVKVSGEMTLGFANLCAEIHTKLDPGL</sequence>
<gene>
    <name evidence="1" type="ORF">A3E89_00940</name>
</gene>
<protein>
    <submittedName>
        <fullName evidence="1">Uncharacterized protein</fullName>
    </submittedName>
</protein>
<dbReference type="AlphaFoldDB" id="A0A1F5EPJ0"/>
<accession>A0A1F5EPJ0</accession>
<dbReference type="EMBL" id="MFAA01000014">
    <property type="protein sequence ID" value="OGD69156.1"/>
    <property type="molecule type" value="Genomic_DNA"/>
</dbReference>